<dbReference type="PROSITE" id="PS00636">
    <property type="entry name" value="DNAJ_1"/>
    <property type="match status" value="1"/>
</dbReference>
<dbReference type="Gene3D" id="1.10.287.110">
    <property type="entry name" value="DnaJ domain"/>
    <property type="match status" value="1"/>
</dbReference>
<name>A0A2P5HJJ6_DIAHE</name>
<dbReference type="CDD" id="cd06257">
    <property type="entry name" value="DnaJ"/>
    <property type="match status" value="1"/>
</dbReference>
<reference evidence="4" key="1">
    <citation type="submission" date="2017-09" db="EMBL/GenBank/DDBJ databases">
        <title>Polyketide synthases of a Diaporthe helianthi virulent isolate.</title>
        <authorList>
            <person name="Baroncelli R."/>
        </authorList>
    </citation>
    <scope>NUCLEOTIDE SEQUENCE [LARGE SCALE GENOMIC DNA]</scope>
    <source>
        <strain evidence="4">7/96</strain>
    </source>
</reference>
<dbReference type="STRING" id="158607.A0A2P5HJJ6"/>
<dbReference type="InParanoid" id="A0A2P5HJJ6"/>
<dbReference type="EMBL" id="MAVT02001650">
    <property type="protein sequence ID" value="POS70407.1"/>
    <property type="molecule type" value="Genomic_DNA"/>
</dbReference>
<evidence type="ECO:0000259" key="3">
    <source>
        <dbReference type="PROSITE" id="PS50076"/>
    </source>
</evidence>
<dbReference type="PROSITE" id="PS50076">
    <property type="entry name" value="DNAJ_2"/>
    <property type="match status" value="1"/>
</dbReference>
<proteinExistence type="predicted"/>
<dbReference type="GO" id="GO:0016558">
    <property type="term" value="P:protein import into peroxisome matrix"/>
    <property type="evidence" value="ECO:0007669"/>
    <property type="project" value="TreeGrafter"/>
</dbReference>
<sequence length="527" mass="57743">MVVDTSYYDALGVKPTATDLEIKKAYRKMAMVHHPDKNPDDPSAHEKFQAIGEAYQVLSDSDLRKAYDKFGKDHAKPQEGFADPAEFFTSIFGGDAFVDWIGEIGLMKDLTTTMDITGMAEEEEEAAAAAAAATADDDPEFPGTADATNESIKTAADPGGAGEKHAFPPAPNAEPDSAAAAVAAASKAEPTTTGDKPAVSPGLSPSGTAPSRTSSPAPGSGTSTPNKYKIPLRPAIMDRPSDETTVTSDVQGDSALHKKDKDKKKAGLTKEQREKLAEYERERARVRQERVDMLAKKLLDRISVWTETDKGADVTRAFQEKIRLEVENLKMESFGLDILHAIGQTYLAKGSNLLKSQKLFGIGGFFGRMKDKGTIVKETWNTISSAIDAQQTMEEMARMEEKGGEEWSDERKMEYERRVTGKILNAAWRGSKFEIQSVLREVCDAVLNDKKMTLAKRLERAQAMVIIGEICAKAQRSPEEEGDFMAFEQLVAEATIKKEKEKEREERKKKHKHHSHSEGPADSPAAA</sequence>
<evidence type="ECO:0000313" key="4">
    <source>
        <dbReference type="EMBL" id="POS70407.1"/>
    </source>
</evidence>
<keyword evidence="5" id="KW-1185">Reference proteome</keyword>
<dbReference type="AlphaFoldDB" id="A0A2P5HJJ6"/>
<dbReference type="SMART" id="SM00271">
    <property type="entry name" value="DnaJ"/>
    <property type="match status" value="1"/>
</dbReference>
<dbReference type="InterPro" id="IPR001623">
    <property type="entry name" value="DnaJ_domain"/>
</dbReference>
<organism evidence="4 5">
    <name type="scientific">Diaporthe helianthi</name>
    <dbReference type="NCBI Taxonomy" id="158607"/>
    <lineage>
        <taxon>Eukaryota</taxon>
        <taxon>Fungi</taxon>
        <taxon>Dikarya</taxon>
        <taxon>Ascomycota</taxon>
        <taxon>Pezizomycotina</taxon>
        <taxon>Sordariomycetes</taxon>
        <taxon>Sordariomycetidae</taxon>
        <taxon>Diaporthales</taxon>
        <taxon>Diaporthaceae</taxon>
        <taxon>Diaporthe</taxon>
    </lineage>
</organism>
<dbReference type="PANTHER" id="PTHR45006">
    <property type="entry name" value="DNAJ-LIKE PROTEIN 1"/>
    <property type="match status" value="1"/>
</dbReference>
<dbReference type="OrthoDB" id="552049at2759"/>
<dbReference type="Proteomes" id="UP000094444">
    <property type="component" value="Unassembled WGS sequence"/>
</dbReference>
<dbReference type="PRINTS" id="PR00625">
    <property type="entry name" value="JDOMAIN"/>
</dbReference>
<evidence type="ECO:0000256" key="2">
    <source>
        <dbReference type="SAM" id="MobiDB-lite"/>
    </source>
</evidence>
<dbReference type="SUPFAM" id="SSF46565">
    <property type="entry name" value="Chaperone J-domain"/>
    <property type="match status" value="1"/>
</dbReference>
<dbReference type="PANTHER" id="PTHR45006:SF1">
    <property type="entry name" value="DNAJ-LIKE PROTEIN 1"/>
    <property type="match status" value="1"/>
</dbReference>
<dbReference type="InterPro" id="IPR026894">
    <property type="entry name" value="DnaJ_X"/>
</dbReference>
<feature type="compositionally biased region" description="Low complexity" evidence="2">
    <location>
        <begin position="204"/>
        <end position="225"/>
    </location>
</feature>
<dbReference type="Pfam" id="PF14308">
    <property type="entry name" value="DnaJ-X"/>
    <property type="match status" value="1"/>
</dbReference>
<feature type="region of interest" description="Disordered" evidence="2">
    <location>
        <begin position="496"/>
        <end position="527"/>
    </location>
</feature>
<dbReference type="FunCoup" id="A0A2P5HJJ6">
    <property type="interactions" value="42"/>
</dbReference>
<feature type="compositionally biased region" description="Basic and acidic residues" evidence="2">
    <location>
        <begin position="496"/>
        <end position="506"/>
    </location>
</feature>
<dbReference type="InterPro" id="IPR018253">
    <property type="entry name" value="DnaJ_domain_CS"/>
</dbReference>
<gene>
    <name evidence="4" type="ORF">DHEL01_v211200</name>
</gene>
<comment type="caution">
    <text evidence="4">The sequence shown here is derived from an EMBL/GenBank/DDBJ whole genome shotgun (WGS) entry which is preliminary data.</text>
</comment>
<protein>
    <submittedName>
        <fullName evidence="4">DnaJ domain protein</fullName>
    </submittedName>
</protein>
<accession>A0A2P5HJJ6</accession>
<feature type="compositionally biased region" description="Basic and acidic residues" evidence="2">
    <location>
        <begin position="255"/>
        <end position="275"/>
    </location>
</feature>
<dbReference type="GO" id="GO:0005829">
    <property type="term" value="C:cytosol"/>
    <property type="evidence" value="ECO:0007669"/>
    <property type="project" value="TreeGrafter"/>
</dbReference>
<evidence type="ECO:0000313" key="5">
    <source>
        <dbReference type="Proteomes" id="UP000094444"/>
    </source>
</evidence>
<keyword evidence="1" id="KW-0143">Chaperone</keyword>
<feature type="compositionally biased region" description="Low complexity" evidence="2">
    <location>
        <begin position="173"/>
        <end position="190"/>
    </location>
</feature>
<dbReference type="Pfam" id="PF00226">
    <property type="entry name" value="DnaJ"/>
    <property type="match status" value="1"/>
</dbReference>
<feature type="domain" description="J" evidence="3">
    <location>
        <begin position="6"/>
        <end position="71"/>
    </location>
</feature>
<evidence type="ECO:0000256" key="1">
    <source>
        <dbReference type="ARBA" id="ARBA00023186"/>
    </source>
</evidence>
<dbReference type="FunFam" id="1.10.287.110:FF:000028">
    <property type="entry name" value="DnaJ domain protein"/>
    <property type="match status" value="1"/>
</dbReference>
<dbReference type="InterPro" id="IPR052814">
    <property type="entry name" value="Peroxisomal_DnaJ"/>
</dbReference>
<dbReference type="InterPro" id="IPR036869">
    <property type="entry name" value="J_dom_sf"/>
</dbReference>
<feature type="region of interest" description="Disordered" evidence="2">
    <location>
        <begin position="123"/>
        <end position="275"/>
    </location>
</feature>